<feature type="domain" description="SMC hinge" evidence="14">
    <location>
        <begin position="520"/>
        <end position="640"/>
    </location>
</feature>
<dbReference type="InterPro" id="IPR024704">
    <property type="entry name" value="SMC"/>
</dbReference>
<feature type="coiled-coil region" evidence="12">
    <location>
        <begin position="455"/>
        <end position="509"/>
    </location>
</feature>
<evidence type="ECO:0000256" key="5">
    <source>
        <dbReference type="ARBA" id="ARBA00022776"/>
    </source>
</evidence>
<evidence type="ECO:0000313" key="15">
    <source>
        <dbReference type="EMBL" id="KAL3318368.1"/>
    </source>
</evidence>
<protein>
    <recommendedName>
        <fullName evidence="11">Structural maintenance of chromosomes protein</fullName>
    </recommendedName>
</protein>
<name>A0ABD2QFQ3_9PLAT</name>
<dbReference type="PANTHER" id="PTHR43977">
    <property type="entry name" value="STRUCTURAL MAINTENANCE OF CHROMOSOMES PROTEIN 3"/>
    <property type="match status" value="1"/>
</dbReference>
<evidence type="ECO:0000313" key="16">
    <source>
        <dbReference type="Proteomes" id="UP001626550"/>
    </source>
</evidence>
<dbReference type="GO" id="GO:0005634">
    <property type="term" value="C:nucleus"/>
    <property type="evidence" value="ECO:0007669"/>
    <property type="project" value="UniProtKB-SubCell"/>
</dbReference>
<evidence type="ECO:0000259" key="14">
    <source>
        <dbReference type="SMART" id="SM00968"/>
    </source>
</evidence>
<keyword evidence="9 11" id="KW-0539">Nucleus</keyword>
<keyword evidence="5" id="KW-0498">Mitosis</keyword>
<reference evidence="15 16" key="1">
    <citation type="submission" date="2024-11" db="EMBL/GenBank/DDBJ databases">
        <title>Adaptive evolution of stress response genes in parasites aligns with host niche diversity.</title>
        <authorList>
            <person name="Hahn C."/>
            <person name="Resl P."/>
        </authorList>
    </citation>
    <scope>NUCLEOTIDE SEQUENCE [LARGE SCALE GENOMIC DNA]</scope>
    <source>
        <strain evidence="15">EGGRZ-B1_66</strain>
        <tissue evidence="15">Body</tissue>
    </source>
</reference>
<dbReference type="CDD" id="cd03273">
    <property type="entry name" value="ABC_SMC2_euk"/>
    <property type="match status" value="1"/>
</dbReference>
<keyword evidence="6" id="KW-0067">ATP-binding</keyword>
<dbReference type="FunFam" id="3.40.50.300:FF:000278">
    <property type="entry name" value="Structural maintenance of chromosomes 2"/>
    <property type="match status" value="1"/>
</dbReference>
<dbReference type="Pfam" id="PF02463">
    <property type="entry name" value="SMC_N"/>
    <property type="match status" value="2"/>
</dbReference>
<dbReference type="Pfam" id="PF06470">
    <property type="entry name" value="SMC_hinge"/>
    <property type="match status" value="1"/>
</dbReference>
<evidence type="ECO:0000256" key="9">
    <source>
        <dbReference type="ARBA" id="ARBA00023242"/>
    </source>
</evidence>
<sequence>MHIKTIILEGFKSYCQRTEISGFDPQFNAITGLNGSGKSNILDSICFLLGITNLSHVRAASLQDLVYKSGQAGIKKATVSITFDNKDKKSSPLGYESYPELTITRQIVIGGKNKYLINGITAKNETVHKLFHSIKLNVNNPHFLIMQGRITKVLNMKPPEILSLLEEAAGTKLYENRKQETMKTIQKKDLKLREIDSVIKQELTPTIDRLREERASYRRYETVTRELEYLTKFLVAYDYIRIKETISQKSDSVQSMVQELNGYKTKLEDLESKKKDVGVEIEELETEKNLKEDQELQELETRNSENQKNEAVAKNRCKRADDNLKTIIKEVKEQTRQLENSKKALAEKVQELNSISGAEYQDMLSKAEKAQNDFEEAEKNLQAVNAGMLRAADGHAASLNEQLRLAEGDRSTADTHYRQLGMKIEHLTKEVKTKRQDCEKSGAFNKGQSDDEVRHDKLKLEVNKLNELIDKIRTKQQQFGENMTCRRKIEMLHQEINSSNRDLMNLQFEYRDPRPGFDRRKVYGPVAKLVQVKDMQFAQALQTAAGAKLYNIVVDSDDTSTLLLNHGALERRVTMLPLNRIRGNPVPQNVLAKAQQLVGRDKVFSALDLIEFDRVLTPAMEFAFGGCLVCTDLDTAKRVAFAPGIEKRTVTLEGDVFDPAGTLSGGSRAQNAVPLLVKVAKLHQLETELQGLRKEHATYENRMTETMKLEKELRIENGKLQEAKHNLNELEFRLRETDKHRLRIDLEAMEAELQQLKGQLTQAKEKCKEAEEKVEQVRHRVNNAAEEQDKERKLAQRQLEQARKAMQETQLQLQNKDFARDRLNIDIQAIENEVTTISNALKQMTDAEDAAEKSIADERKELEKVLALLKESSKELEQHHAFLKELTKKIQLKRNEMESLKSKISATGTAIEKLSHEIDVAARAREDNEALLRKQLKSNPWIIEEEQEFGQPDGPYCFEKNNPSEIRTRHLVLSEEKQKLNKLVNVRAINSLTIAEDQYNDLLNKRKIVMKNKNDLQAYIDELDSKRLEILEKAYSRVNEEFDLMFNTLLPNSSARLRPPEGKSMHDGLEFKVALGGVPKDSLNELSGGQRSLVALSLILALLQFQPAPLYILDEVDAALDLSHTQNIGMLIKNHFKKSQFIVVSLKDGMFNNANVLFKTKFVDGVSTVNRHAAIKC</sequence>
<evidence type="ECO:0000256" key="10">
    <source>
        <dbReference type="ARBA" id="ARBA00023306"/>
    </source>
</evidence>
<dbReference type="AlphaFoldDB" id="A0ABD2QFQ3"/>
<organism evidence="15 16">
    <name type="scientific">Cichlidogyrus casuarinus</name>
    <dbReference type="NCBI Taxonomy" id="1844966"/>
    <lineage>
        <taxon>Eukaryota</taxon>
        <taxon>Metazoa</taxon>
        <taxon>Spiralia</taxon>
        <taxon>Lophotrochozoa</taxon>
        <taxon>Platyhelminthes</taxon>
        <taxon>Monogenea</taxon>
        <taxon>Monopisthocotylea</taxon>
        <taxon>Dactylogyridea</taxon>
        <taxon>Ancyrocephalidae</taxon>
        <taxon>Cichlidogyrus</taxon>
    </lineage>
</organism>
<feature type="coiled-coil region" evidence="12">
    <location>
        <begin position="675"/>
        <end position="903"/>
    </location>
</feature>
<evidence type="ECO:0000256" key="1">
    <source>
        <dbReference type="ARBA" id="ARBA00004123"/>
    </source>
</evidence>
<evidence type="ECO:0000256" key="13">
    <source>
        <dbReference type="SAM" id="MobiDB-lite"/>
    </source>
</evidence>
<dbReference type="InterPro" id="IPR010935">
    <property type="entry name" value="SMC_hinge"/>
</dbReference>
<comment type="similarity">
    <text evidence="2">Belongs to the SMC family. SMC2 subfamily.</text>
</comment>
<dbReference type="SUPFAM" id="SSF52540">
    <property type="entry name" value="P-loop containing nucleoside triphosphate hydrolases"/>
    <property type="match status" value="1"/>
</dbReference>
<dbReference type="Gene3D" id="1.20.1060.20">
    <property type="match status" value="1"/>
</dbReference>
<feature type="region of interest" description="Disordered" evidence="13">
    <location>
        <begin position="294"/>
        <end position="313"/>
    </location>
</feature>
<keyword evidence="8" id="KW-0226">DNA condensation</keyword>
<dbReference type="SUPFAM" id="SSF75553">
    <property type="entry name" value="Smc hinge domain"/>
    <property type="match status" value="1"/>
</dbReference>
<comment type="subcellular location">
    <subcellularLocation>
        <location evidence="1 11">Nucleus</location>
    </subcellularLocation>
</comment>
<keyword evidence="7 12" id="KW-0175">Coiled coil</keyword>
<evidence type="ECO:0000256" key="6">
    <source>
        <dbReference type="ARBA" id="ARBA00022840"/>
    </source>
</evidence>
<evidence type="ECO:0000256" key="3">
    <source>
        <dbReference type="ARBA" id="ARBA00022618"/>
    </source>
</evidence>
<dbReference type="InterPro" id="IPR003395">
    <property type="entry name" value="RecF/RecN/SMC_N"/>
</dbReference>
<dbReference type="PIRSF" id="PIRSF005719">
    <property type="entry name" value="SMC"/>
    <property type="match status" value="1"/>
</dbReference>
<keyword evidence="16" id="KW-1185">Reference proteome</keyword>
<evidence type="ECO:0000256" key="7">
    <source>
        <dbReference type="ARBA" id="ARBA00023054"/>
    </source>
</evidence>
<gene>
    <name evidence="15" type="primary">SMC2</name>
    <name evidence="15" type="ORF">Ciccas_002971</name>
</gene>
<evidence type="ECO:0000256" key="12">
    <source>
        <dbReference type="SAM" id="Coils"/>
    </source>
</evidence>
<dbReference type="GO" id="GO:0051301">
    <property type="term" value="P:cell division"/>
    <property type="evidence" value="ECO:0007669"/>
    <property type="project" value="UniProtKB-KW"/>
</dbReference>
<dbReference type="Proteomes" id="UP001626550">
    <property type="component" value="Unassembled WGS sequence"/>
</dbReference>
<dbReference type="InterPro" id="IPR027120">
    <property type="entry name" value="Smc2_ABC"/>
</dbReference>
<accession>A0ABD2QFQ3</accession>
<dbReference type="Gene3D" id="3.40.50.300">
    <property type="entry name" value="P-loop containing nucleotide triphosphate hydrolases"/>
    <property type="match status" value="2"/>
</dbReference>
<dbReference type="SMART" id="SM00968">
    <property type="entry name" value="SMC_hinge"/>
    <property type="match status" value="1"/>
</dbReference>
<keyword evidence="4" id="KW-0547">Nucleotide-binding</keyword>
<dbReference type="EMBL" id="JBJKFK010000253">
    <property type="protein sequence ID" value="KAL3318368.1"/>
    <property type="molecule type" value="Genomic_DNA"/>
</dbReference>
<dbReference type="InterPro" id="IPR027417">
    <property type="entry name" value="P-loop_NTPase"/>
</dbReference>
<evidence type="ECO:0000256" key="8">
    <source>
        <dbReference type="ARBA" id="ARBA00023067"/>
    </source>
</evidence>
<evidence type="ECO:0000256" key="2">
    <source>
        <dbReference type="ARBA" id="ARBA00005231"/>
    </source>
</evidence>
<dbReference type="InterPro" id="IPR036277">
    <property type="entry name" value="SMC_hinge_sf"/>
</dbReference>
<evidence type="ECO:0000256" key="4">
    <source>
        <dbReference type="ARBA" id="ARBA00022741"/>
    </source>
</evidence>
<proteinExistence type="inferred from homology"/>
<dbReference type="GO" id="GO:0005524">
    <property type="term" value="F:ATP binding"/>
    <property type="evidence" value="ECO:0007669"/>
    <property type="project" value="UniProtKB-KW"/>
</dbReference>
<keyword evidence="10" id="KW-0131">Cell cycle</keyword>
<dbReference type="Gene3D" id="3.30.70.1620">
    <property type="match status" value="1"/>
</dbReference>
<evidence type="ECO:0000256" key="11">
    <source>
        <dbReference type="PIRNR" id="PIRNR005719"/>
    </source>
</evidence>
<comment type="caution">
    <text evidence="15">The sequence shown here is derived from an EMBL/GenBank/DDBJ whole genome shotgun (WGS) entry which is preliminary data.</text>
</comment>
<dbReference type="GO" id="GO:0030261">
    <property type="term" value="P:chromosome condensation"/>
    <property type="evidence" value="ECO:0007669"/>
    <property type="project" value="UniProtKB-KW"/>
</dbReference>
<keyword evidence="3" id="KW-0132">Cell division</keyword>